<comment type="similarity">
    <text evidence="3 7">Belongs to the glycosyltransferase 1 family. Bacterial/plant glycogen synthase subfamily.</text>
</comment>
<dbReference type="SUPFAM" id="SSF53756">
    <property type="entry name" value="UDP-Glycosyltransferase/glycogen phosphorylase"/>
    <property type="match status" value="1"/>
</dbReference>
<accession>A0A1F5YJ59</accession>
<protein>
    <recommendedName>
        <fullName evidence="7">Glycogen synthase</fullName>
        <ecNumber evidence="7">2.4.1.21</ecNumber>
    </recommendedName>
    <alternativeName>
        <fullName evidence="7">Starch [bacterial glycogen] synthase</fullName>
    </alternativeName>
</protein>
<dbReference type="CDD" id="cd03791">
    <property type="entry name" value="GT5_Glycogen_synthase_DULL1-like"/>
    <property type="match status" value="1"/>
</dbReference>
<proteinExistence type="inferred from homology"/>
<dbReference type="InterPro" id="IPR001296">
    <property type="entry name" value="Glyco_trans_1"/>
</dbReference>
<dbReference type="InterPro" id="IPR013534">
    <property type="entry name" value="Starch_synth_cat_dom"/>
</dbReference>
<dbReference type="Proteomes" id="UP000178230">
    <property type="component" value="Unassembled WGS sequence"/>
</dbReference>
<feature type="domain" description="Starch synthase catalytic" evidence="9">
    <location>
        <begin position="5"/>
        <end position="230"/>
    </location>
</feature>
<dbReference type="EMBL" id="MFIY01000031">
    <property type="protein sequence ID" value="OGF99996.1"/>
    <property type="molecule type" value="Genomic_DNA"/>
</dbReference>
<dbReference type="GO" id="GO:0004373">
    <property type="term" value="F:alpha-1,4-glucan glucosyltransferase (UDP-glucose donor) activity"/>
    <property type="evidence" value="ECO:0007669"/>
    <property type="project" value="InterPro"/>
</dbReference>
<dbReference type="Pfam" id="PF00534">
    <property type="entry name" value="Glycos_transf_1"/>
    <property type="match status" value="1"/>
</dbReference>
<name>A0A1F5YJ59_9BACT</name>
<feature type="binding site" evidence="7">
    <location>
        <position position="18"/>
    </location>
    <ligand>
        <name>ADP-alpha-D-glucose</name>
        <dbReference type="ChEBI" id="CHEBI:57498"/>
    </ligand>
</feature>
<dbReference type="HAMAP" id="MF_00484">
    <property type="entry name" value="Glycogen_synth"/>
    <property type="match status" value="1"/>
</dbReference>
<dbReference type="PANTHER" id="PTHR45825:SF11">
    <property type="entry name" value="ALPHA AMYLASE DOMAIN-CONTAINING PROTEIN"/>
    <property type="match status" value="1"/>
</dbReference>
<evidence type="ECO:0000256" key="7">
    <source>
        <dbReference type="HAMAP-Rule" id="MF_00484"/>
    </source>
</evidence>
<dbReference type="Pfam" id="PF08323">
    <property type="entry name" value="Glyco_transf_5"/>
    <property type="match status" value="1"/>
</dbReference>
<dbReference type="UniPathway" id="UPA00164"/>
<evidence type="ECO:0000256" key="5">
    <source>
        <dbReference type="ARBA" id="ARBA00022679"/>
    </source>
</evidence>
<comment type="catalytic activity">
    <reaction evidence="1 7">
        <text>[(1-&gt;4)-alpha-D-glucosyl](n) + ADP-alpha-D-glucose = [(1-&gt;4)-alpha-D-glucosyl](n+1) + ADP + H(+)</text>
        <dbReference type="Rhea" id="RHEA:18189"/>
        <dbReference type="Rhea" id="RHEA-COMP:9584"/>
        <dbReference type="Rhea" id="RHEA-COMP:9587"/>
        <dbReference type="ChEBI" id="CHEBI:15378"/>
        <dbReference type="ChEBI" id="CHEBI:15444"/>
        <dbReference type="ChEBI" id="CHEBI:57498"/>
        <dbReference type="ChEBI" id="CHEBI:456216"/>
        <dbReference type="EC" id="2.4.1.21"/>
    </reaction>
</comment>
<evidence type="ECO:0000259" key="8">
    <source>
        <dbReference type="Pfam" id="PF00534"/>
    </source>
</evidence>
<dbReference type="Gene3D" id="3.40.50.2000">
    <property type="entry name" value="Glycogen Phosphorylase B"/>
    <property type="match status" value="2"/>
</dbReference>
<evidence type="ECO:0000256" key="1">
    <source>
        <dbReference type="ARBA" id="ARBA00001478"/>
    </source>
</evidence>
<evidence type="ECO:0000313" key="10">
    <source>
        <dbReference type="EMBL" id="OGF99996.1"/>
    </source>
</evidence>
<keyword evidence="4 7" id="KW-0328">Glycosyltransferase</keyword>
<dbReference type="AlphaFoldDB" id="A0A1F5YJ59"/>
<keyword evidence="5 7" id="KW-0808">Transferase</keyword>
<keyword evidence="6 7" id="KW-0320">Glycogen biosynthesis</keyword>
<reference evidence="10 11" key="1">
    <citation type="journal article" date="2016" name="Nat. Commun.">
        <title>Thousands of microbial genomes shed light on interconnected biogeochemical processes in an aquifer system.</title>
        <authorList>
            <person name="Anantharaman K."/>
            <person name="Brown C.T."/>
            <person name="Hug L.A."/>
            <person name="Sharon I."/>
            <person name="Castelle C.J."/>
            <person name="Probst A.J."/>
            <person name="Thomas B.C."/>
            <person name="Singh A."/>
            <person name="Wilkins M.J."/>
            <person name="Karaoz U."/>
            <person name="Brodie E.L."/>
            <person name="Williams K.H."/>
            <person name="Hubbard S.S."/>
            <person name="Banfield J.F."/>
        </authorList>
    </citation>
    <scope>NUCLEOTIDE SEQUENCE [LARGE SCALE GENOMIC DNA]</scope>
</reference>
<dbReference type="InterPro" id="IPR011835">
    <property type="entry name" value="GS/SS"/>
</dbReference>
<evidence type="ECO:0000313" key="11">
    <source>
        <dbReference type="Proteomes" id="UP000178230"/>
    </source>
</evidence>
<dbReference type="GO" id="GO:0005978">
    <property type="term" value="P:glycogen biosynthetic process"/>
    <property type="evidence" value="ECO:0007669"/>
    <property type="project" value="UniProtKB-UniRule"/>
</dbReference>
<evidence type="ECO:0000256" key="2">
    <source>
        <dbReference type="ARBA" id="ARBA00002764"/>
    </source>
</evidence>
<comment type="caution">
    <text evidence="10">The sequence shown here is derived from an EMBL/GenBank/DDBJ whole genome shotgun (WGS) entry which is preliminary data.</text>
</comment>
<comment type="pathway">
    <text evidence="7">Glycan biosynthesis; glycogen biosynthesis.</text>
</comment>
<evidence type="ECO:0000256" key="3">
    <source>
        <dbReference type="ARBA" id="ARBA00010281"/>
    </source>
</evidence>
<comment type="function">
    <text evidence="2 7">Synthesizes alpha-1,4-glucan chains using ADP-glucose.</text>
</comment>
<gene>
    <name evidence="7" type="primary">glgA</name>
    <name evidence="10" type="ORF">A2Y99_01625</name>
</gene>
<evidence type="ECO:0000256" key="6">
    <source>
        <dbReference type="ARBA" id="ARBA00023056"/>
    </source>
</evidence>
<evidence type="ECO:0000259" key="9">
    <source>
        <dbReference type="Pfam" id="PF08323"/>
    </source>
</evidence>
<dbReference type="NCBIfam" id="TIGR02095">
    <property type="entry name" value="glgA"/>
    <property type="match status" value="1"/>
</dbReference>
<feature type="domain" description="Glycosyl transferase family 1" evidence="8">
    <location>
        <begin position="294"/>
        <end position="443"/>
    </location>
</feature>
<dbReference type="EC" id="2.4.1.21" evidence="7"/>
<sequence length="484" mass="55742">MYKIKVLFAVWELAPFIKVGGLGDVAKSLPIALDALGMDIRVILPYYKAVNLFGEKRKKLTKFVIWYNNKPVTVTLYRTYFLNAHIPVYLLKNTEFLSIPNKDTFAVFDLAVVLLAKDGISGWNPDIVHCNDFHCGFIPLLQKNYHLQIKSILTIHNIFHQGKTPLSIAKKMGIKDEQISKIMQWEIESKKINFLLEGILHADLVNTVSPSYAKEICTEEYGAGLNEIIQKRKIKIMGILNGLDYSVKNPETDPYINYHYGFRGKEFYEDSKLYSIYQGKLLNKHLLQKKLNLKTNSKMPFIGYIGRLASNQKGIDLIHKMLLRRGLDFCQFVLLGKGEEDWEERFIWLAKFYPENIYVQNDFDEQLASQIYAASDFILMPSKFEPCGLIQMIAMRYGAIPIARDIGGLKDVISNRKNGFLFSKYSSYELEKTLLEAITIKKNNPKEFNQIIINAMSKDLSWKVSAKKYVRLYKQLLKHSVVGI</sequence>
<organism evidence="10 11">
    <name type="scientific">Candidatus Gottesmanbacteria bacterium RBG_13_37_7</name>
    <dbReference type="NCBI Taxonomy" id="1798369"/>
    <lineage>
        <taxon>Bacteria</taxon>
        <taxon>Candidatus Gottesmaniibacteriota</taxon>
    </lineage>
</organism>
<dbReference type="PANTHER" id="PTHR45825">
    <property type="entry name" value="GRANULE-BOUND STARCH SYNTHASE 1, CHLOROPLASTIC/AMYLOPLASTIC"/>
    <property type="match status" value="1"/>
</dbReference>
<dbReference type="GO" id="GO:0009011">
    <property type="term" value="F:alpha-1,4-glucan glucosyltransferase (ADP-glucose donor) activity"/>
    <property type="evidence" value="ECO:0007669"/>
    <property type="project" value="UniProtKB-UniRule"/>
</dbReference>
<evidence type="ECO:0000256" key="4">
    <source>
        <dbReference type="ARBA" id="ARBA00022676"/>
    </source>
</evidence>